<keyword evidence="8" id="KW-1185">Reference proteome</keyword>
<dbReference type="SUPFAM" id="SSF51445">
    <property type="entry name" value="(Trans)glycosidases"/>
    <property type="match status" value="1"/>
</dbReference>
<keyword evidence="4" id="KW-0961">Cell wall biogenesis/degradation</keyword>
<gene>
    <name evidence="7" type="ORF">VTK73DRAFT_4566</name>
</gene>
<name>A0ABR3WSW6_9PEZI</name>
<comment type="similarity">
    <text evidence="1 5">Belongs to the glycosyl hydrolase 5 (cellulase A) family.</text>
</comment>
<dbReference type="EMBL" id="JAZHXJ010000259">
    <property type="protein sequence ID" value="KAL1866663.1"/>
    <property type="molecule type" value="Genomic_DNA"/>
</dbReference>
<dbReference type="Gene3D" id="3.20.20.80">
    <property type="entry name" value="Glycosidases"/>
    <property type="match status" value="1"/>
</dbReference>
<sequence>MATGFLKVKGDRIVDQNDDPVQLRGTSLGGSLCMENFINGYPGTESFARAALLDVMGRENYDYFFDRFHHHFFTEKDAQLLQSLGFNAARIPFSYKHFEDDANPRVLKEDGFRHLDRMVDLCAAHGIYVILDMHTVPGCQNPDWHSDNHTSYAAFWDFKDHQDRTVWLWEQIAARYRDNPWIAGYNPLNEPCDPQQVRVAAFYDRLEAALRAVDPHHMLFLDGNTFAMEWKGFTHTLPNAVYSIHDYSTMGFPAGQRYKGTPEQDDKLERQYRRKCEFHYRHGVPVWVGEFGPTFESSGRRPDAAQINAERFALLGRQLRIYEGQRVSWSLWTYKDLGHMGTVCVAPDSPYVRLLRPFLDRKARLQTDSASTGPSEELDPLIDGLAAWIDEVSPTARKTYPPNWDTRQHVRRNTVQTFLASSLCGEFAELFRGLDKPQLEELARSWALENCLQKEGLNAVIAQNTKPAASS</sequence>
<evidence type="ECO:0000256" key="5">
    <source>
        <dbReference type="RuleBase" id="RU361153"/>
    </source>
</evidence>
<evidence type="ECO:0000256" key="4">
    <source>
        <dbReference type="ARBA" id="ARBA00023316"/>
    </source>
</evidence>
<dbReference type="PANTHER" id="PTHR31297:SF13">
    <property type="entry name" value="PUTATIVE-RELATED"/>
    <property type="match status" value="1"/>
</dbReference>
<protein>
    <recommendedName>
        <fullName evidence="6">Glycoside hydrolase family 5 domain-containing protein</fullName>
    </recommendedName>
</protein>
<dbReference type="Proteomes" id="UP001586593">
    <property type="component" value="Unassembled WGS sequence"/>
</dbReference>
<evidence type="ECO:0000259" key="6">
    <source>
        <dbReference type="Pfam" id="PF00150"/>
    </source>
</evidence>
<dbReference type="PANTHER" id="PTHR31297">
    <property type="entry name" value="GLUCAN ENDO-1,6-BETA-GLUCOSIDASE B"/>
    <property type="match status" value="1"/>
</dbReference>
<feature type="domain" description="Glycoside hydrolase family 5" evidence="6">
    <location>
        <begin position="74"/>
        <end position="335"/>
    </location>
</feature>
<organism evidence="7 8">
    <name type="scientific">Phialemonium thermophilum</name>
    <dbReference type="NCBI Taxonomy" id="223376"/>
    <lineage>
        <taxon>Eukaryota</taxon>
        <taxon>Fungi</taxon>
        <taxon>Dikarya</taxon>
        <taxon>Ascomycota</taxon>
        <taxon>Pezizomycotina</taxon>
        <taxon>Sordariomycetes</taxon>
        <taxon>Sordariomycetidae</taxon>
        <taxon>Cephalothecales</taxon>
        <taxon>Cephalothecaceae</taxon>
        <taxon>Phialemonium</taxon>
    </lineage>
</organism>
<keyword evidence="2 5" id="KW-0378">Hydrolase</keyword>
<evidence type="ECO:0000313" key="7">
    <source>
        <dbReference type="EMBL" id="KAL1866663.1"/>
    </source>
</evidence>
<evidence type="ECO:0000313" key="8">
    <source>
        <dbReference type="Proteomes" id="UP001586593"/>
    </source>
</evidence>
<dbReference type="InterPro" id="IPR050386">
    <property type="entry name" value="Glycosyl_hydrolase_5"/>
</dbReference>
<dbReference type="InterPro" id="IPR001547">
    <property type="entry name" value="Glyco_hydro_5"/>
</dbReference>
<evidence type="ECO:0000256" key="3">
    <source>
        <dbReference type="ARBA" id="ARBA00023295"/>
    </source>
</evidence>
<proteinExistence type="inferred from homology"/>
<accession>A0ABR3WSW6</accession>
<keyword evidence="3 5" id="KW-0326">Glycosidase</keyword>
<comment type="caution">
    <text evidence="7">The sequence shown here is derived from an EMBL/GenBank/DDBJ whole genome shotgun (WGS) entry which is preliminary data.</text>
</comment>
<dbReference type="Pfam" id="PF00150">
    <property type="entry name" value="Cellulase"/>
    <property type="match status" value="1"/>
</dbReference>
<reference evidence="7 8" key="1">
    <citation type="journal article" date="2024" name="Commun. Biol.">
        <title>Comparative genomic analysis of thermophilic fungi reveals convergent evolutionary adaptations and gene losses.</title>
        <authorList>
            <person name="Steindorff A.S."/>
            <person name="Aguilar-Pontes M.V."/>
            <person name="Robinson A.J."/>
            <person name="Andreopoulos B."/>
            <person name="LaButti K."/>
            <person name="Kuo A."/>
            <person name="Mondo S."/>
            <person name="Riley R."/>
            <person name="Otillar R."/>
            <person name="Haridas S."/>
            <person name="Lipzen A."/>
            <person name="Grimwood J."/>
            <person name="Schmutz J."/>
            <person name="Clum A."/>
            <person name="Reid I.D."/>
            <person name="Moisan M.C."/>
            <person name="Butler G."/>
            <person name="Nguyen T.T.M."/>
            <person name="Dewar K."/>
            <person name="Conant G."/>
            <person name="Drula E."/>
            <person name="Henrissat B."/>
            <person name="Hansel C."/>
            <person name="Singer S."/>
            <person name="Hutchinson M.I."/>
            <person name="de Vries R.P."/>
            <person name="Natvig D.O."/>
            <person name="Powell A.J."/>
            <person name="Tsang A."/>
            <person name="Grigoriev I.V."/>
        </authorList>
    </citation>
    <scope>NUCLEOTIDE SEQUENCE [LARGE SCALE GENOMIC DNA]</scope>
    <source>
        <strain evidence="7 8">ATCC 24622</strain>
    </source>
</reference>
<evidence type="ECO:0000256" key="1">
    <source>
        <dbReference type="ARBA" id="ARBA00005641"/>
    </source>
</evidence>
<evidence type="ECO:0000256" key="2">
    <source>
        <dbReference type="ARBA" id="ARBA00022801"/>
    </source>
</evidence>
<dbReference type="InterPro" id="IPR017853">
    <property type="entry name" value="GH"/>
</dbReference>